<dbReference type="Proteomes" id="UP000187455">
    <property type="component" value="Unassembled WGS sequence"/>
</dbReference>
<dbReference type="STRING" id="133383.A0A1R0H5J6"/>
<dbReference type="Pfam" id="PF04100">
    <property type="entry name" value="Vps53_N"/>
    <property type="match status" value="1"/>
</dbReference>
<keyword evidence="6" id="KW-0472">Membrane</keyword>
<evidence type="ECO:0000256" key="1">
    <source>
        <dbReference type="ARBA" id="ARBA00004150"/>
    </source>
</evidence>
<dbReference type="GO" id="GO:0042147">
    <property type="term" value="P:retrograde transport, endosome to Golgi"/>
    <property type="evidence" value="ECO:0007669"/>
    <property type="project" value="InterPro"/>
</dbReference>
<reference evidence="10 11" key="1">
    <citation type="journal article" date="2016" name="Mol. Biol. Evol.">
        <title>Genome-Wide Survey of Gut Fungi (Harpellales) Reveals the First Horizontally Transferred Ubiquitin Gene from a Mosquito Host.</title>
        <authorList>
            <person name="Wang Y."/>
            <person name="White M.M."/>
            <person name="Kvist S."/>
            <person name="Moncalvo J.M."/>
        </authorList>
    </citation>
    <scope>NUCLEOTIDE SEQUENCE [LARGE SCALE GENOMIC DNA]</scope>
    <source>
        <strain evidence="10 11">ALG-7-W6</strain>
    </source>
</reference>
<evidence type="ECO:0000313" key="10">
    <source>
        <dbReference type="EMBL" id="OLY84393.1"/>
    </source>
</evidence>
<feature type="region of interest" description="Disordered" evidence="7">
    <location>
        <begin position="519"/>
        <end position="543"/>
    </location>
</feature>
<dbReference type="InterPro" id="IPR039766">
    <property type="entry name" value="Vps53"/>
</dbReference>
<feature type="domain" description="Vps53 C-terminal" evidence="9">
    <location>
        <begin position="239"/>
        <end position="332"/>
    </location>
</feature>
<dbReference type="GO" id="GO:0000938">
    <property type="term" value="C:GARP complex"/>
    <property type="evidence" value="ECO:0007669"/>
    <property type="project" value="InterPro"/>
</dbReference>
<evidence type="ECO:0000256" key="6">
    <source>
        <dbReference type="ARBA" id="ARBA00023136"/>
    </source>
</evidence>
<evidence type="ECO:0000256" key="4">
    <source>
        <dbReference type="ARBA" id="ARBA00022753"/>
    </source>
</evidence>
<feature type="compositionally biased region" description="Polar residues" evidence="7">
    <location>
        <begin position="456"/>
        <end position="468"/>
    </location>
</feature>
<evidence type="ECO:0000256" key="7">
    <source>
        <dbReference type="SAM" id="MobiDB-lite"/>
    </source>
</evidence>
<comment type="subcellular location">
    <subcellularLocation>
        <location evidence="2">Endosome membrane</location>
        <topology evidence="2">Peripheral membrane protein</topology>
    </subcellularLocation>
    <subcellularLocation>
        <location evidence="1">Golgi apparatus</location>
        <location evidence="1">trans-Golgi network membrane</location>
        <topology evidence="1">Peripheral membrane protein</topology>
    </subcellularLocation>
</comment>
<dbReference type="GO" id="GO:0010008">
    <property type="term" value="C:endosome membrane"/>
    <property type="evidence" value="ECO:0007669"/>
    <property type="project" value="UniProtKB-SubCell"/>
</dbReference>
<dbReference type="Pfam" id="PF16854">
    <property type="entry name" value="VPS53_C"/>
    <property type="match status" value="1"/>
</dbReference>
<dbReference type="Gene3D" id="1.10.357.110">
    <property type="entry name" value="Vacuolar protein sorting-associated protein 53, C-terminus"/>
    <property type="match status" value="1"/>
</dbReference>
<keyword evidence="11" id="KW-1185">Reference proteome</keyword>
<sequence length="629" mass="70369">MIHNQLKYSENIDFDKMMDALSETLIFENQLDKRFESRKKSESYENKYFKEKNISFSTFKGSISSSFEPYLPHYIKSIEKKFSGLIEKYKTTESNSSIDDKSDELVLPSIVDLLYCYREALSKVVTLTTGKPLYELAIVFDKMMAKYSSTLLNPKIMRNNNIIKPITSDLEFSCLITNTADYCASSINQLEEKMLEKIDPDLRSKINFDSCQSTLIKELINAYMNSLSSQSQINEVGAEQLLLDFHPIKSIILNLPILKMEQIPGKEESKISKKSISSYVQIVTAKLNRVESILKVLLVPVNSPEVLISQFLLLFPEGPVDVFKQILSFKGVNGSNQQRLFMDLLVDNTAEPYASDDMSLISGPEYLDSEVLGGRMPRINAMGSDRAKSYGDLDINENIDLNSVKTRLMEKSNTLTLPTSPNTPSSNWLNFTGMYSSLTKPNDPFRSPLSSKDDFSTTSNNRNQTAPTKSHKPISPQSTQNEPPSVNADSSLNSSEIKPFQNGKIQSHISDSLINSNLGSSNFSKDTTSSLRRGSLSTFNRPRFGHSPLGVKTLDIDIKSRNPSDTSGPRTADILDSKSPDQLKSFENTGPFSPILSGISATTSATKTKFSDNFKRMVSNITFKKDDHS</sequence>
<protein>
    <submittedName>
        <fullName evidence="10">Vacuolar protein sorting-associated protein 53-like protein</fullName>
    </submittedName>
</protein>
<dbReference type="GO" id="GO:0005829">
    <property type="term" value="C:cytosol"/>
    <property type="evidence" value="ECO:0007669"/>
    <property type="project" value="GOC"/>
</dbReference>
<dbReference type="InterPro" id="IPR038260">
    <property type="entry name" value="Vps53_C_sf"/>
</dbReference>
<feature type="region of interest" description="Disordered" evidence="7">
    <location>
        <begin position="558"/>
        <end position="577"/>
    </location>
</feature>
<dbReference type="InterPro" id="IPR007234">
    <property type="entry name" value="Vps53_N"/>
</dbReference>
<feature type="region of interest" description="Disordered" evidence="7">
    <location>
        <begin position="439"/>
        <end position="497"/>
    </location>
</feature>
<dbReference type="OrthoDB" id="10261632at2759"/>
<dbReference type="AlphaFoldDB" id="A0A1R0H5J6"/>
<feature type="domain" description="Vps53 N-terminal" evidence="8">
    <location>
        <begin position="9"/>
        <end position="91"/>
    </location>
</feature>
<gene>
    <name evidence="10" type="ORF">AYI68_g1450</name>
</gene>
<keyword evidence="4" id="KW-0967">Endosome</keyword>
<evidence type="ECO:0000256" key="2">
    <source>
        <dbReference type="ARBA" id="ARBA00004481"/>
    </source>
</evidence>
<evidence type="ECO:0000256" key="5">
    <source>
        <dbReference type="ARBA" id="ARBA00023034"/>
    </source>
</evidence>
<comment type="caution">
    <text evidence="10">The sequence shown here is derived from an EMBL/GenBank/DDBJ whole genome shotgun (WGS) entry which is preliminary data.</text>
</comment>
<comment type="similarity">
    <text evidence="3">Belongs to the VPS53 family.</text>
</comment>
<dbReference type="EMBL" id="LSSL01000514">
    <property type="protein sequence ID" value="OLY84393.1"/>
    <property type="molecule type" value="Genomic_DNA"/>
</dbReference>
<evidence type="ECO:0000259" key="8">
    <source>
        <dbReference type="Pfam" id="PF04100"/>
    </source>
</evidence>
<dbReference type="PANTHER" id="PTHR12820:SF0">
    <property type="entry name" value="VACUOLAR PROTEIN SORTING-ASSOCIATED PROTEIN 53 HOMOLOG"/>
    <property type="match status" value="1"/>
</dbReference>
<evidence type="ECO:0000313" key="11">
    <source>
        <dbReference type="Proteomes" id="UP000187455"/>
    </source>
</evidence>
<name>A0A1R0H5J6_9FUNG</name>
<feature type="compositionally biased region" description="Polar residues" evidence="7">
    <location>
        <begin position="475"/>
        <end position="496"/>
    </location>
</feature>
<evidence type="ECO:0000259" key="9">
    <source>
        <dbReference type="Pfam" id="PF16854"/>
    </source>
</evidence>
<keyword evidence="5" id="KW-0333">Golgi apparatus</keyword>
<dbReference type="InterPro" id="IPR031745">
    <property type="entry name" value="Vps53_C"/>
</dbReference>
<feature type="compositionally biased region" description="Low complexity" evidence="7">
    <location>
        <begin position="527"/>
        <end position="538"/>
    </location>
</feature>
<organism evidence="10 11">
    <name type="scientific">Smittium mucronatum</name>
    <dbReference type="NCBI Taxonomy" id="133383"/>
    <lineage>
        <taxon>Eukaryota</taxon>
        <taxon>Fungi</taxon>
        <taxon>Fungi incertae sedis</taxon>
        <taxon>Zoopagomycota</taxon>
        <taxon>Kickxellomycotina</taxon>
        <taxon>Harpellomycetes</taxon>
        <taxon>Harpellales</taxon>
        <taxon>Legeriomycetaceae</taxon>
        <taxon>Smittium</taxon>
    </lineage>
</organism>
<evidence type="ECO:0000256" key="3">
    <source>
        <dbReference type="ARBA" id="ARBA00008628"/>
    </source>
</evidence>
<proteinExistence type="inferred from homology"/>
<accession>A0A1R0H5J6</accession>
<dbReference type="PANTHER" id="PTHR12820">
    <property type="entry name" value="VACUOLAR SORTING PROTEIN 53"/>
    <property type="match status" value="1"/>
</dbReference>